<dbReference type="AlphaFoldDB" id="A0A9P7S8H0"/>
<dbReference type="KEGG" id="more:E1B28_006478"/>
<gene>
    <name evidence="1" type="ORF">E1B28_006478</name>
</gene>
<proteinExistence type="predicted"/>
<comment type="caution">
    <text evidence="1">The sequence shown here is derived from an EMBL/GenBank/DDBJ whole genome shotgun (WGS) entry which is preliminary data.</text>
</comment>
<name>A0A9P7S8H0_9AGAR</name>
<dbReference type="EMBL" id="CM032183">
    <property type="protein sequence ID" value="KAG7095773.1"/>
    <property type="molecule type" value="Genomic_DNA"/>
</dbReference>
<dbReference type="GeneID" id="66075554"/>
<keyword evidence="2" id="KW-1185">Reference proteome</keyword>
<dbReference type="RefSeq" id="XP_043012243.1">
    <property type="nucleotide sequence ID" value="XM_043151150.1"/>
</dbReference>
<evidence type="ECO:0000313" key="1">
    <source>
        <dbReference type="EMBL" id="KAG7095773.1"/>
    </source>
</evidence>
<protein>
    <submittedName>
        <fullName evidence="1">Uncharacterized protein</fullName>
    </submittedName>
</protein>
<sequence length="108" mass="12258">MVRFRLLVHNTHSAPGDEAKGTYTGFIALVSYVEILPTLAPFMIIKVFSFMCTRVLGRCSLGISMFRPVDAKYLSWLLRLVRSFGDRYRLAAACRGVGHSHHQQSKQR</sequence>
<reference evidence="1" key="1">
    <citation type="journal article" date="2021" name="Genome Biol. Evol.">
        <title>The assembled and annotated genome of the fairy-ring fungus Marasmius oreades.</title>
        <authorList>
            <person name="Hiltunen M."/>
            <person name="Ament-Velasquez S.L."/>
            <person name="Johannesson H."/>
        </authorList>
    </citation>
    <scope>NUCLEOTIDE SEQUENCE</scope>
    <source>
        <strain evidence="1">03SP1</strain>
    </source>
</reference>
<organism evidence="1 2">
    <name type="scientific">Marasmius oreades</name>
    <name type="common">fairy-ring Marasmius</name>
    <dbReference type="NCBI Taxonomy" id="181124"/>
    <lineage>
        <taxon>Eukaryota</taxon>
        <taxon>Fungi</taxon>
        <taxon>Dikarya</taxon>
        <taxon>Basidiomycota</taxon>
        <taxon>Agaricomycotina</taxon>
        <taxon>Agaricomycetes</taxon>
        <taxon>Agaricomycetidae</taxon>
        <taxon>Agaricales</taxon>
        <taxon>Marasmiineae</taxon>
        <taxon>Marasmiaceae</taxon>
        <taxon>Marasmius</taxon>
    </lineage>
</organism>
<accession>A0A9P7S8H0</accession>
<dbReference type="Proteomes" id="UP001049176">
    <property type="component" value="Chromosome 3"/>
</dbReference>
<evidence type="ECO:0000313" key="2">
    <source>
        <dbReference type="Proteomes" id="UP001049176"/>
    </source>
</evidence>